<feature type="domain" description="HTH araC/xylS-type" evidence="4">
    <location>
        <begin position="149"/>
        <end position="247"/>
    </location>
</feature>
<accession>A0AAV3U2N1</accession>
<dbReference type="GO" id="GO:0003700">
    <property type="term" value="F:DNA-binding transcription factor activity"/>
    <property type="evidence" value="ECO:0007669"/>
    <property type="project" value="InterPro"/>
</dbReference>
<dbReference type="InterPro" id="IPR009057">
    <property type="entry name" value="Homeodomain-like_sf"/>
</dbReference>
<dbReference type="InterPro" id="IPR013656">
    <property type="entry name" value="PAS_4"/>
</dbReference>
<organism evidence="5 6">
    <name type="scientific">Halioxenophilus aromaticivorans</name>
    <dbReference type="NCBI Taxonomy" id="1306992"/>
    <lineage>
        <taxon>Bacteria</taxon>
        <taxon>Pseudomonadati</taxon>
        <taxon>Pseudomonadota</taxon>
        <taxon>Gammaproteobacteria</taxon>
        <taxon>Alteromonadales</taxon>
        <taxon>Alteromonadaceae</taxon>
        <taxon>Halioxenophilus</taxon>
    </lineage>
</organism>
<dbReference type="Proteomes" id="UP001409585">
    <property type="component" value="Unassembled WGS sequence"/>
</dbReference>
<protein>
    <recommendedName>
        <fullName evidence="4">HTH araC/xylS-type domain-containing protein</fullName>
    </recommendedName>
</protein>
<dbReference type="RefSeq" id="WP_345421830.1">
    <property type="nucleotide sequence ID" value="NZ_AP031496.1"/>
</dbReference>
<dbReference type="Pfam" id="PF08448">
    <property type="entry name" value="PAS_4"/>
    <property type="match status" value="1"/>
</dbReference>
<dbReference type="AlphaFoldDB" id="A0AAV3U2N1"/>
<dbReference type="SUPFAM" id="SSF55785">
    <property type="entry name" value="PYP-like sensor domain (PAS domain)"/>
    <property type="match status" value="1"/>
</dbReference>
<dbReference type="PANTHER" id="PTHR43280">
    <property type="entry name" value="ARAC-FAMILY TRANSCRIPTIONAL REGULATOR"/>
    <property type="match status" value="1"/>
</dbReference>
<keyword evidence="2" id="KW-0238">DNA-binding</keyword>
<evidence type="ECO:0000259" key="4">
    <source>
        <dbReference type="PROSITE" id="PS01124"/>
    </source>
</evidence>
<gene>
    <name evidence="5" type="ORF">GCM10025791_22790</name>
</gene>
<dbReference type="EMBL" id="BAABLX010000017">
    <property type="protein sequence ID" value="GAA4943425.1"/>
    <property type="molecule type" value="Genomic_DNA"/>
</dbReference>
<dbReference type="SMART" id="SM00342">
    <property type="entry name" value="HTH_ARAC"/>
    <property type="match status" value="1"/>
</dbReference>
<evidence type="ECO:0000313" key="6">
    <source>
        <dbReference type="Proteomes" id="UP001409585"/>
    </source>
</evidence>
<reference evidence="6" key="1">
    <citation type="journal article" date="2019" name="Int. J. Syst. Evol. Microbiol.">
        <title>The Global Catalogue of Microorganisms (GCM) 10K type strain sequencing project: providing services to taxonomists for standard genome sequencing and annotation.</title>
        <authorList>
            <consortium name="The Broad Institute Genomics Platform"/>
            <consortium name="The Broad Institute Genome Sequencing Center for Infectious Disease"/>
            <person name="Wu L."/>
            <person name="Ma J."/>
        </authorList>
    </citation>
    <scope>NUCLEOTIDE SEQUENCE [LARGE SCALE GENOMIC DNA]</scope>
    <source>
        <strain evidence="6">JCM 19134</strain>
    </source>
</reference>
<dbReference type="PROSITE" id="PS00041">
    <property type="entry name" value="HTH_ARAC_FAMILY_1"/>
    <property type="match status" value="1"/>
</dbReference>
<dbReference type="CDD" id="cd00130">
    <property type="entry name" value="PAS"/>
    <property type="match status" value="1"/>
</dbReference>
<evidence type="ECO:0000256" key="3">
    <source>
        <dbReference type="ARBA" id="ARBA00023163"/>
    </source>
</evidence>
<dbReference type="InterPro" id="IPR018062">
    <property type="entry name" value="HTH_AraC-typ_CS"/>
</dbReference>
<keyword evidence="3" id="KW-0804">Transcription</keyword>
<dbReference type="InterPro" id="IPR035965">
    <property type="entry name" value="PAS-like_dom_sf"/>
</dbReference>
<dbReference type="PROSITE" id="PS01124">
    <property type="entry name" value="HTH_ARAC_FAMILY_2"/>
    <property type="match status" value="1"/>
</dbReference>
<comment type="caution">
    <text evidence="5">The sequence shown here is derived from an EMBL/GenBank/DDBJ whole genome shotgun (WGS) entry which is preliminary data.</text>
</comment>
<evidence type="ECO:0000313" key="5">
    <source>
        <dbReference type="EMBL" id="GAA4943425.1"/>
    </source>
</evidence>
<dbReference type="Pfam" id="PF12833">
    <property type="entry name" value="HTH_18"/>
    <property type="match status" value="1"/>
</dbReference>
<proteinExistence type="predicted"/>
<dbReference type="Gene3D" id="1.10.10.60">
    <property type="entry name" value="Homeodomain-like"/>
    <property type="match status" value="2"/>
</dbReference>
<dbReference type="InterPro" id="IPR000014">
    <property type="entry name" value="PAS"/>
</dbReference>
<dbReference type="GO" id="GO:0043565">
    <property type="term" value="F:sequence-specific DNA binding"/>
    <property type="evidence" value="ECO:0007669"/>
    <property type="project" value="InterPro"/>
</dbReference>
<dbReference type="InterPro" id="IPR020449">
    <property type="entry name" value="Tscrpt_reg_AraC-type_HTH"/>
</dbReference>
<name>A0AAV3U2N1_9ALTE</name>
<evidence type="ECO:0000256" key="1">
    <source>
        <dbReference type="ARBA" id="ARBA00023015"/>
    </source>
</evidence>
<dbReference type="PANTHER" id="PTHR43280:SF2">
    <property type="entry name" value="HTH-TYPE TRANSCRIPTIONAL REGULATOR EXSA"/>
    <property type="match status" value="1"/>
</dbReference>
<evidence type="ECO:0000256" key="2">
    <source>
        <dbReference type="ARBA" id="ARBA00023125"/>
    </source>
</evidence>
<dbReference type="PRINTS" id="PR00032">
    <property type="entry name" value="HTHARAC"/>
</dbReference>
<keyword evidence="1" id="KW-0805">Transcription regulation</keyword>
<sequence length="255" mass="29591">MMHPQAYNQHFLNQFFSDIPFQTLLTTFDMLDDTLVWVKDKNSRIVHANQYFVHQLGFDSLEQLLGKNDYEFSPLEIAQQFLDDDQKVLQGQLVQNRIELNILRSGEIGWFETSKFPLHSKDQEIIGTYGVSKRRDDSAIPLTAVTQLENALAFIRYNFTRDISVSELAEHCCISISALERRFKKYLQKSPKQFINEIRLEYGSHLLLRSNDTIANIALAAGFSDPNYFTRMFTRHFGCAPSDYRHQKRGGDLPQ</sequence>
<dbReference type="InterPro" id="IPR018060">
    <property type="entry name" value="HTH_AraC"/>
</dbReference>
<dbReference type="Gene3D" id="3.30.450.20">
    <property type="entry name" value="PAS domain"/>
    <property type="match status" value="1"/>
</dbReference>
<dbReference type="SUPFAM" id="SSF46689">
    <property type="entry name" value="Homeodomain-like"/>
    <property type="match status" value="2"/>
</dbReference>
<keyword evidence="6" id="KW-1185">Reference proteome</keyword>